<dbReference type="InterPro" id="IPR027417">
    <property type="entry name" value="P-loop_NTPase"/>
</dbReference>
<dbReference type="Proteomes" id="UP001415169">
    <property type="component" value="Unassembled WGS sequence"/>
</dbReference>
<dbReference type="SUPFAM" id="SSF52540">
    <property type="entry name" value="P-loop containing nucleoside triphosphate hydrolases"/>
    <property type="match status" value="1"/>
</dbReference>
<reference evidence="2" key="1">
    <citation type="journal article" date="2014" name="Int. J. Syst. Evol. Microbiol.">
        <title>Complete genome of a new Firmicutes species belonging to the dominant human colonic microbiota ('Ruminococcus bicirculans') reveals two chromosomes and a selective capacity to utilize plant glucans.</title>
        <authorList>
            <consortium name="NISC Comparative Sequencing Program"/>
            <person name="Wegmann U."/>
            <person name="Louis P."/>
            <person name="Goesmann A."/>
            <person name="Henrissat B."/>
            <person name="Duncan S.H."/>
            <person name="Flint H.J."/>
        </authorList>
    </citation>
    <scope>NUCLEOTIDE SEQUENCE</scope>
    <source>
        <strain evidence="2">JCM 17590</strain>
    </source>
</reference>
<evidence type="ECO:0000313" key="3">
    <source>
        <dbReference type="Proteomes" id="UP001415169"/>
    </source>
</evidence>
<dbReference type="RefSeq" id="WP_344789956.1">
    <property type="nucleotide sequence ID" value="NZ_BAABBV010000001.1"/>
</dbReference>
<evidence type="ECO:0000313" key="2">
    <source>
        <dbReference type="EMBL" id="GAA4154803.1"/>
    </source>
</evidence>
<dbReference type="InterPro" id="IPR006083">
    <property type="entry name" value="PRK/URK"/>
</dbReference>
<dbReference type="Pfam" id="PF00485">
    <property type="entry name" value="PRK"/>
    <property type="match status" value="1"/>
</dbReference>
<keyword evidence="2" id="KW-0808">Transferase</keyword>
<keyword evidence="2" id="KW-0418">Kinase</keyword>
<accession>A0ABP7ZDW1</accession>
<reference evidence="2" key="2">
    <citation type="submission" date="2023-12" db="EMBL/GenBank/DDBJ databases">
        <authorList>
            <person name="Sun Q."/>
            <person name="Inoue M."/>
        </authorList>
    </citation>
    <scope>NUCLEOTIDE SEQUENCE</scope>
    <source>
        <strain evidence="2">JCM 17590</strain>
    </source>
</reference>
<feature type="domain" description="Phosphoribulokinase/uridine kinase" evidence="1">
    <location>
        <begin position="25"/>
        <end position="169"/>
    </location>
</feature>
<proteinExistence type="predicted"/>
<protein>
    <submittedName>
        <fullName evidence="2">Uridine kinase</fullName>
    </submittedName>
</protein>
<dbReference type="GO" id="GO:0016301">
    <property type="term" value="F:kinase activity"/>
    <property type="evidence" value="ECO:0007669"/>
    <property type="project" value="UniProtKB-KW"/>
</dbReference>
<gene>
    <name evidence="2" type="ORF">GCM10022286_02830</name>
</gene>
<dbReference type="PANTHER" id="PTHR10285">
    <property type="entry name" value="URIDINE KINASE"/>
    <property type="match status" value="1"/>
</dbReference>
<evidence type="ECO:0000259" key="1">
    <source>
        <dbReference type="Pfam" id="PF00485"/>
    </source>
</evidence>
<sequence length="206" mass="22940">MMRAVADAAAAVAAQVPLAPDRVALIAVDGVDGSGKTTFAATLRGALLARTQFVQIVHLDDFHNLREVRYRLGRDSPEGFFLDSYDYGAFVERVIRPLRDGTRRIQPAATDLTRNEYIDPASVDVPVGGVVVVEGIFAHRDELYRLWDWSVFLDVPFETSVARMAERDGSADDPGHPSIRRYVEGQRIYLERCDPKSRASLVLDYS</sequence>
<keyword evidence="3" id="KW-1185">Reference proteome</keyword>
<comment type="caution">
    <text evidence="2">The sequence shown here is derived from an EMBL/GenBank/DDBJ whole genome shotgun (WGS) entry which is preliminary data.</text>
</comment>
<dbReference type="EMBL" id="BAABBV010000001">
    <property type="protein sequence ID" value="GAA4154803.1"/>
    <property type="molecule type" value="Genomic_DNA"/>
</dbReference>
<dbReference type="Gene3D" id="3.40.50.300">
    <property type="entry name" value="P-loop containing nucleotide triphosphate hydrolases"/>
    <property type="match status" value="1"/>
</dbReference>
<organism evidence="2 3">
    <name type="scientific">Gryllotalpicola daejeonensis</name>
    <dbReference type="NCBI Taxonomy" id="993087"/>
    <lineage>
        <taxon>Bacteria</taxon>
        <taxon>Bacillati</taxon>
        <taxon>Actinomycetota</taxon>
        <taxon>Actinomycetes</taxon>
        <taxon>Micrococcales</taxon>
        <taxon>Microbacteriaceae</taxon>
        <taxon>Gryllotalpicola</taxon>
    </lineage>
</organism>
<name>A0ABP7ZDW1_9MICO</name>